<keyword evidence="7" id="KW-0603">Photosystem I</keyword>
<feature type="binding site" evidence="6">
    <location>
        <position position="203"/>
    </location>
    <ligand>
        <name>chlorophyll a</name>
        <dbReference type="ChEBI" id="CHEBI:58416"/>
        <label>1</label>
    </ligand>
</feature>
<dbReference type="AlphaFoldDB" id="A0AAW1QRR3"/>
<evidence type="ECO:0000256" key="7">
    <source>
        <dbReference type="RuleBase" id="RU363080"/>
    </source>
</evidence>
<evidence type="ECO:0000256" key="3">
    <source>
        <dbReference type="ARBA" id="ARBA00022531"/>
    </source>
</evidence>
<comment type="caution">
    <text evidence="8">The sequence shown here is derived from an EMBL/GenBank/DDBJ whole genome shotgun (WGS) entry which is preliminary data.</text>
</comment>
<dbReference type="EMBL" id="JALJOR010000002">
    <property type="protein sequence ID" value="KAK9823757.1"/>
    <property type="molecule type" value="Genomic_DNA"/>
</dbReference>
<keyword evidence="9" id="KW-1185">Reference proteome</keyword>
<dbReference type="GO" id="GO:0009765">
    <property type="term" value="P:photosynthesis, light harvesting"/>
    <property type="evidence" value="ECO:0007669"/>
    <property type="project" value="InterPro"/>
</dbReference>
<evidence type="ECO:0000256" key="4">
    <source>
        <dbReference type="ARBA" id="ARBA00022640"/>
    </source>
</evidence>
<protein>
    <recommendedName>
        <fullName evidence="7">Chlorophyll a-b binding protein, chloroplastic</fullName>
    </recommendedName>
</protein>
<dbReference type="InterPro" id="IPR001344">
    <property type="entry name" value="Chloro_AB-bd_pln"/>
</dbReference>
<comment type="function">
    <text evidence="7">The light-harvesting complex (LHC) functions as a light receptor, it captures and delivers excitation energy to photosystems with which it is closely associated.</text>
</comment>
<dbReference type="InterPro" id="IPR022796">
    <property type="entry name" value="Chloroa_b-bind"/>
</dbReference>
<keyword evidence="7" id="KW-0793">Thylakoid</keyword>
<feature type="binding site" evidence="6">
    <location>
        <position position="82"/>
    </location>
    <ligand>
        <name>chlorophyll a</name>
        <dbReference type="ChEBI" id="CHEBI:58416"/>
        <label>1</label>
    </ligand>
</feature>
<dbReference type="GO" id="GO:0009523">
    <property type="term" value="C:photosystem II"/>
    <property type="evidence" value="ECO:0007669"/>
    <property type="project" value="UniProtKB-KW"/>
</dbReference>
<feature type="binding site" evidence="6">
    <location>
        <position position="197"/>
    </location>
    <ligand>
        <name>chlorophyll a</name>
        <dbReference type="ChEBI" id="CHEBI:58416"/>
        <label>1</label>
    </ligand>
</feature>
<evidence type="ECO:0000256" key="2">
    <source>
        <dbReference type="ARBA" id="ARBA00022528"/>
    </source>
</evidence>
<evidence type="ECO:0000256" key="6">
    <source>
        <dbReference type="PIRSR" id="PIRSR601344-1"/>
    </source>
</evidence>
<sequence length="252" mass="27100">MAALTQTAFNGTALRAATPAARAQRPRIVAVKAAAERPLWYPGGKAPAHLDGSLPGDYGFDPLSLGSDKELLRWFQQAELVHCRTAMTAAAGILIPGILTKAGVLNVPAWYDAGKVWINEHPGFPFESLLFVQLLLTGWAESKRWADYKNPGSQGDGSFLGVTDGFKGQSNGYPGGLFDPFGFSKGSEESLKQYKIKEVKNGRLAMLALLGFAFQYVATGTDPITNLTDHLADPFHVTFATNGVSLPFVGRQ</sequence>
<keyword evidence="3 7" id="KW-0602">Photosynthesis</keyword>
<feature type="binding site" evidence="6">
    <location>
        <position position="79"/>
    </location>
    <ligand>
        <name>chlorophyll a</name>
        <dbReference type="ChEBI" id="CHEBI:58416"/>
        <label>1</label>
    </ligand>
</feature>
<dbReference type="Gene3D" id="1.10.3460.10">
    <property type="entry name" value="Chlorophyll a/b binding protein domain"/>
    <property type="match status" value="1"/>
</dbReference>
<comment type="subcellular location">
    <subcellularLocation>
        <location evidence="7">Plastid</location>
        <location evidence="7">Chloroplast thylakoid membrane</location>
    </subcellularLocation>
</comment>
<evidence type="ECO:0000313" key="9">
    <source>
        <dbReference type="Proteomes" id="UP001489004"/>
    </source>
</evidence>
<dbReference type="PANTHER" id="PTHR21649">
    <property type="entry name" value="CHLOROPHYLL A/B BINDING PROTEIN"/>
    <property type="match status" value="1"/>
</dbReference>
<comment type="similarity">
    <text evidence="7">Belongs to the light-harvesting chlorophyll a/b-binding (LHC) protein family.</text>
</comment>
<feature type="binding site" description="axial binding residue" evidence="6">
    <location>
        <position position="84"/>
    </location>
    <ligand>
        <name>chlorophyll b</name>
        <dbReference type="ChEBI" id="CHEBI:61721"/>
        <label>1</label>
    </ligand>
    <ligandPart>
        <name>Mg</name>
        <dbReference type="ChEBI" id="CHEBI:25107"/>
    </ligandPart>
</feature>
<dbReference type="Pfam" id="PF00504">
    <property type="entry name" value="Chloroa_b-bind"/>
    <property type="match status" value="1"/>
</dbReference>
<keyword evidence="2 7" id="KW-0150">Chloroplast</keyword>
<organism evidence="8 9">
    <name type="scientific">[Myrmecia] bisecta</name>
    <dbReference type="NCBI Taxonomy" id="41462"/>
    <lineage>
        <taxon>Eukaryota</taxon>
        <taxon>Viridiplantae</taxon>
        <taxon>Chlorophyta</taxon>
        <taxon>core chlorophytes</taxon>
        <taxon>Trebouxiophyceae</taxon>
        <taxon>Trebouxiales</taxon>
        <taxon>Trebouxiaceae</taxon>
        <taxon>Myrmecia</taxon>
    </lineage>
</organism>
<dbReference type="GO" id="GO:0009522">
    <property type="term" value="C:photosystem I"/>
    <property type="evidence" value="ECO:0007669"/>
    <property type="project" value="UniProtKB-KW"/>
</dbReference>
<evidence type="ECO:0000256" key="5">
    <source>
        <dbReference type="ARBA" id="ARBA00022991"/>
    </source>
</evidence>
<evidence type="ECO:0000313" key="8">
    <source>
        <dbReference type="EMBL" id="KAK9823757.1"/>
    </source>
</evidence>
<proteinExistence type="inferred from homology"/>
<dbReference type="SUPFAM" id="SSF103511">
    <property type="entry name" value="Chlorophyll a-b binding protein"/>
    <property type="match status" value="1"/>
</dbReference>
<feature type="binding site" evidence="6">
    <location>
        <position position="230"/>
    </location>
    <ligand>
        <name>chlorophyll a</name>
        <dbReference type="ChEBI" id="CHEBI:58416"/>
        <label>1</label>
    </ligand>
</feature>
<keyword evidence="4 7" id="KW-0934">Plastid</keyword>
<name>A0AAW1QRR3_9CHLO</name>
<feature type="binding site" evidence="6">
    <location>
        <position position="198"/>
    </location>
    <ligand>
        <name>chlorophyll a</name>
        <dbReference type="ChEBI" id="CHEBI:58416"/>
        <label>1</label>
    </ligand>
</feature>
<gene>
    <name evidence="8" type="ORF">WJX72_005208</name>
</gene>
<dbReference type="Proteomes" id="UP001489004">
    <property type="component" value="Unassembled WGS sequence"/>
</dbReference>
<dbReference type="GO" id="GO:0016168">
    <property type="term" value="F:chlorophyll binding"/>
    <property type="evidence" value="ECO:0007669"/>
    <property type="project" value="UniProtKB-KW"/>
</dbReference>
<dbReference type="GO" id="GO:0009535">
    <property type="term" value="C:chloroplast thylakoid membrane"/>
    <property type="evidence" value="ECO:0007669"/>
    <property type="project" value="UniProtKB-SubCell"/>
</dbReference>
<keyword evidence="1 6" id="KW-0148">Chlorophyll</keyword>
<keyword evidence="7" id="KW-0604">Photosystem II</keyword>
<reference evidence="8 9" key="1">
    <citation type="journal article" date="2024" name="Nat. Commun.">
        <title>Phylogenomics reveals the evolutionary origins of lichenization in chlorophyte algae.</title>
        <authorList>
            <person name="Puginier C."/>
            <person name="Libourel C."/>
            <person name="Otte J."/>
            <person name="Skaloud P."/>
            <person name="Haon M."/>
            <person name="Grisel S."/>
            <person name="Petersen M."/>
            <person name="Berrin J.G."/>
            <person name="Delaux P.M."/>
            <person name="Dal Grande F."/>
            <person name="Keller J."/>
        </authorList>
    </citation>
    <scope>NUCLEOTIDE SEQUENCE [LARGE SCALE GENOMIC DNA]</scope>
    <source>
        <strain evidence="8 9">SAG 2043</strain>
    </source>
</reference>
<accession>A0AAW1QRR3</accession>
<feature type="binding site" evidence="6">
    <location>
        <position position="201"/>
    </location>
    <ligand>
        <name>chlorophyll a</name>
        <dbReference type="ChEBI" id="CHEBI:58416"/>
        <label>1</label>
    </ligand>
</feature>
<keyword evidence="5 7" id="KW-0157">Chromophore</keyword>
<evidence type="ECO:0000256" key="1">
    <source>
        <dbReference type="ARBA" id="ARBA00022494"/>
    </source>
</evidence>
<feature type="binding site" evidence="6">
    <location>
        <position position="215"/>
    </location>
    <ligand>
        <name>chlorophyll a</name>
        <dbReference type="ChEBI" id="CHEBI:58416"/>
        <label>1</label>
    </ligand>
</feature>